<evidence type="ECO:0000313" key="1">
    <source>
        <dbReference type="EMBL" id="KAJ7386045.1"/>
    </source>
</evidence>
<dbReference type="Proteomes" id="UP001163046">
    <property type="component" value="Unassembled WGS sequence"/>
</dbReference>
<comment type="caution">
    <text evidence="1">The sequence shown here is derived from an EMBL/GenBank/DDBJ whole genome shotgun (WGS) entry which is preliminary data.</text>
</comment>
<protein>
    <submittedName>
        <fullName evidence="1">Uncharacterized protein</fullName>
    </submittedName>
</protein>
<gene>
    <name evidence="1" type="ORF">OS493_012379</name>
</gene>
<evidence type="ECO:0000313" key="2">
    <source>
        <dbReference type="Proteomes" id="UP001163046"/>
    </source>
</evidence>
<keyword evidence="2" id="KW-1185">Reference proteome</keyword>
<sequence>MNTSPQSSTKLDAILRNQEALLHNQQRLDRKLDQILSFTSLLPLAVYMLTTASPVIPVQPTTSASAPTAVLFALSLPAAGDQPQSDEERLSTDNLFQLSKKAKSRANFAVQLLKELFKPSELEGRNIAELQPFVHQAVKSTISAELKEYCLKHTSLAELASFSNKLVCHEVSVMCLLWNSAIRAAAGDKSKKNPEKAVNVLALCSAAVAKFRNERMSALAYQISVILLHSGAKSQDFTSLNHLGICMSHGSTIAKQKEMSKEHDSLALTWNNNLEAAKKYELLPNKIQDKEVPTVHQ</sequence>
<dbReference type="EMBL" id="MU825878">
    <property type="protein sequence ID" value="KAJ7386045.1"/>
    <property type="molecule type" value="Genomic_DNA"/>
</dbReference>
<organism evidence="1 2">
    <name type="scientific">Desmophyllum pertusum</name>
    <dbReference type="NCBI Taxonomy" id="174260"/>
    <lineage>
        <taxon>Eukaryota</taxon>
        <taxon>Metazoa</taxon>
        <taxon>Cnidaria</taxon>
        <taxon>Anthozoa</taxon>
        <taxon>Hexacorallia</taxon>
        <taxon>Scleractinia</taxon>
        <taxon>Caryophylliina</taxon>
        <taxon>Caryophylliidae</taxon>
        <taxon>Desmophyllum</taxon>
    </lineage>
</organism>
<proteinExistence type="predicted"/>
<dbReference type="AlphaFoldDB" id="A0A9W9ZR94"/>
<accession>A0A9W9ZR94</accession>
<dbReference type="OrthoDB" id="5968369at2759"/>
<reference evidence="1" key="1">
    <citation type="submission" date="2023-01" db="EMBL/GenBank/DDBJ databases">
        <title>Genome assembly of the deep-sea coral Lophelia pertusa.</title>
        <authorList>
            <person name="Herrera S."/>
            <person name="Cordes E."/>
        </authorList>
    </citation>
    <scope>NUCLEOTIDE SEQUENCE</scope>
    <source>
        <strain evidence="1">USNM1676648</strain>
        <tissue evidence="1">Polyp</tissue>
    </source>
</reference>
<name>A0A9W9ZR94_9CNID</name>